<name>A0A9D4ELH5_DREPO</name>
<protein>
    <submittedName>
        <fullName evidence="1">Uncharacterized protein</fullName>
    </submittedName>
</protein>
<reference evidence="1" key="2">
    <citation type="submission" date="2020-11" db="EMBL/GenBank/DDBJ databases">
        <authorList>
            <person name="McCartney M.A."/>
            <person name="Auch B."/>
            <person name="Kono T."/>
            <person name="Mallez S."/>
            <person name="Becker A."/>
            <person name="Gohl D.M."/>
            <person name="Silverstein K.A.T."/>
            <person name="Koren S."/>
            <person name="Bechman K.B."/>
            <person name="Herman A."/>
            <person name="Abrahante J.E."/>
            <person name="Garbe J."/>
        </authorList>
    </citation>
    <scope>NUCLEOTIDE SEQUENCE</scope>
    <source>
        <strain evidence="1">Duluth1</strain>
        <tissue evidence="1">Whole animal</tissue>
    </source>
</reference>
<accession>A0A9D4ELH5</accession>
<dbReference type="AlphaFoldDB" id="A0A9D4ELH5"/>
<gene>
    <name evidence="1" type="ORF">DPMN_159976</name>
</gene>
<evidence type="ECO:0000313" key="1">
    <source>
        <dbReference type="EMBL" id="KAH3782065.1"/>
    </source>
</evidence>
<comment type="caution">
    <text evidence="1">The sequence shown here is derived from an EMBL/GenBank/DDBJ whole genome shotgun (WGS) entry which is preliminary data.</text>
</comment>
<keyword evidence="2" id="KW-1185">Reference proteome</keyword>
<evidence type="ECO:0000313" key="2">
    <source>
        <dbReference type="Proteomes" id="UP000828390"/>
    </source>
</evidence>
<dbReference type="EMBL" id="JAIWYP010000008">
    <property type="protein sequence ID" value="KAH3782065.1"/>
    <property type="molecule type" value="Genomic_DNA"/>
</dbReference>
<dbReference type="Proteomes" id="UP000828390">
    <property type="component" value="Unassembled WGS sequence"/>
</dbReference>
<proteinExistence type="predicted"/>
<organism evidence="1 2">
    <name type="scientific">Dreissena polymorpha</name>
    <name type="common">Zebra mussel</name>
    <name type="synonym">Mytilus polymorpha</name>
    <dbReference type="NCBI Taxonomy" id="45954"/>
    <lineage>
        <taxon>Eukaryota</taxon>
        <taxon>Metazoa</taxon>
        <taxon>Spiralia</taxon>
        <taxon>Lophotrochozoa</taxon>
        <taxon>Mollusca</taxon>
        <taxon>Bivalvia</taxon>
        <taxon>Autobranchia</taxon>
        <taxon>Heteroconchia</taxon>
        <taxon>Euheterodonta</taxon>
        <taxon>Imparidentia</taxon>
        <taxon>Neoheterodontei</taxon>
        <taxon>Myida</taxon>
        <taxon>Dreissenoidea</taxon>
        <taxon>Dreissenidae</taxon>
        <taxon>Dreissena</taxon>
    </lineage>
</organism>
<sequence>MRESGFPTWPDLRSGWGSRCVVKLGLRGTSRPSVTGQGRHQADHLAETSGGRILVAVERTDTPRNRGSE</sequence>
<reference evidence="1" key="1">
    <citation type="journal article" date="2019" name="bioRxiv">
        <title>The Genome of the Zebra Mussel, Dreissena polymorpha: A Resource for Invasive Species Research.</title>
        <authorList>
            <person name="McCartney M.A."/>
            <person name="Auch B."/>
            <person name="Kono T."/>
            <person name="Mallez S."/>
            <person name="Zhang Y."/>
            <person name="Obille A."/>
            <person name="Becker A."/>
            <person name="Abrahante J.E."/>
            <person name="Garbe J."/>
            <person name="Badalamenti J.P."/>
            <person name="Herman A."/>
            <person name="Mangelson H."/>
            <person name="Liachko I."/>
            <person name="Sullivan S."/>
            <person name="Sone E.D."/>
            <person name="Koren S."/>
            <person name="Silverstein K.A.T."/>
            <person name="Beckman K.B."/>
            <person name="Gohl D.M."/>
        </authorList>
    </citation>
    <scope>NUCLEOTIDE SEQUENCE</scope>
    <source>
        <strain evidence="1">Duluth1</strain>
        <tissue evidence="1">Whole animal</tissue>
    </source>
</reference>